<dbReference type="Gene3D" id="3.40.50.620">
    <property type="entry name" value="HUPs"/>
    <property type="match status" value="1"/>
</dbReference>
<keyword evidence="3" id="KW-1185">Reference proteome</keyword>
<dbReference type="InterPro" id="IPR050128">
    <property type="entry name" value="Sulfate_adenylyltrnsfr_sub2"/>
</dbReference>
<dbReference type="RefSeq" id="WP_229890639.1">
    <property type="nucleotide sequence ID" value="NZ_BNBD01000002.1"/>
</dbReference>
<protein>
    <recommendedName>
        <fullName evidence="1">Phosphoadenosine phosphosulphate reductase domain-containing protein</fullName>
    </recommendedName>
</protein>
<accession>A0A919B0C3</accession>
<feature type="domain" description="Phosphoadenosine phosphosulphate reductase" evidence="1">
    <location>
        <begin position="49"/>
        <end position="261"/>
    </location>
</feature>
<proteinExistence type="predicted"/>
<organism evidence="2 3">
    <name type="scientific">Streptomyces mashuensis</name>
    <dbReference type="NCBI Taxonomy" id="33904"/>
    <lineage>
        <taxon>Bacteria</taxon>
        <taxon>Bacillati</taxon>
        <taxon>Actinomycetota</taxon>
        <taxon>Actinomycetes</taxon>
        <taxon>Kitasatosporales</taxon>
        <taxon>Streptomycetaceae</taxon>
        <taxon>Streptomyces</taxon>
    </lineage>
</organism>
<dbReference type="Proteomes" id="UP000638313">
    <property type="component" value="Unassembled WGS sequence"/>
</dbReference>
<sequence length="351" mass="38482">MSAQLTLFAETAPAPKKRARRTHPSVPAVPATTIPTALLRAADWILLNSSGGKDSQSMASHVCRLAAKLGLLHRVVIVHADLGDVEWGGTRTLAEEQARRLGVRFEVVKAEGGDLLARTVARFFKLKAKAEEEARDEGRDPATAKVAPAWPSSTARWCTSDLKRGPIRKLMTRLVAELGDLGRPVRILNCMGQRAAESAPRAKLAAVEIDRPASNGKRHVTTWRPIHGWTDAEVWKEIARSGLPYHEAYDWGMSRLSCSFCVLGCEADVVLAARLRPRKAAQYVAVEKKVGADFKNGLSVRTIIERAKALDAEYGELRRPPRGTALSGYVGKKATRTYLDRLERGRLDLAA</sequence>
<dbReference type="InterPro" id="IPR014729">
    <property type="entry name" value="Rossmann-like_a/b/a_fold"/>
</dbReference>
<dbReference type="PANTHER" id="PTHR43196:SF2">
    <property type="entry name" value="PHOSPHOADENOSINE PHOSPHOSULFATE REDUCTASE"/>
    <property type="match status" value="1"/>
</dbReference>
<evidence type="ECO:0000313" key="2">
    <source>
        <dbReference type="EMBL" id="GHF32854.1"/>
    </source>
</evidence>
<dbReference type="GO" id="GO:0003824">
    <property type="term" value="F:catalytic activity"/>
    <property type="evidence" value="ECO:0007669"/>
    <property type="project" value="InterPro"/>
</dbReference>
<dbReference type="Pfam" id="PF01507">
    <property type="entry name" value="PAPS_reduct"/>
    <property type="match status" value="1"/>
</dbReference>
<comment type="caution">
    <text evidence="2">The sequence shown here is derived from an EMBL/GenBank/DDBJ whole genome shotgun (WGS) entry which is preliminary data.</text>
</comment>
<reference evidence="2" key="2">
    <citation type="submission" date="2020-09" db="EMBL/GenBank/DDBJ databases">
        <authorList>
            <person name="Sun Q."/>
            <person name="Ohkuma M."/>
        </authorList>
    </citation>
    <scope>NUCLEOTIDE SEQUENCE</scope>
    <source>
        <strain evidence="2">JCM 4059</strain>
    </source>
</reference>
<dbReference type="PANTHER" id="PTHR43196">
    <property type="entry name" value="SULFATE ADENYLYLTRANSFERASE SUBUNIT 2"/>
    <property type="match status" value="1"/>
</dbReference>
<dbReference type="AlphaFoldDB" id="A0A919B0C3"/>
<dbReference type="EMBL" id="BNBD01000002">
    <property type="protein sequence ID" value="GHF32854.1"/>
    <property type="molecule type" value="Genomic_DNA"/>
</dbReference>
<dbReference type="InterPro" id="IPR002500">
    <property type="entry name" value="PAPS_reduct_dom"/>
</dbReference>
<evidence type="ECO:0000313" key="3">
    <source>
        <dbReference type="Proteomes" id="UP000638313"/>
    </source>
</evidence>
<reference evidence="2" key="1">
    <citation type="journal article" date="2014" name="Int. J. Syst. Evol. Microbiol.">
        <title>Complete genome sequence of Corynebacterium casei LMG S-19264T (=DSM 44701T), isolated from a smear-ripened cheese.</title>
        <authorList>
            <consortium name="US DOE Joint Genome Institute (JGI-PGF)"/>
            <person name="Walter F."/>
            <person name="Albersmeier A."/>
            <person name="Kalinowski J."/>
            <person name="Ruckert C."/>
        </authorList>
    </citation>
    <scope>NUCLEOTIDE SEQUENCE</scope>
    <source>
        <strain evidence="2">JCM 4059</strain>
    </source>
</reference>
<gene>
    <name evidence="2" type="ORF">GCM10010218_12400</name>
</gene>
<name>A0A919B0C3_9ACTN</name>
<evidence type="ECO:0000259" key="1">
    <source>
        <dbReference type="Pfam" id="PF01507"/>
    </source>
</evidence>
<dbReference type="SUPFAM" id="SSF52402">
    <property type="entry name" value="Adenine nucleotide alpha hydrolases-like"/>
    <property type="match status" value="1"/>
</dbReference>